<evidence type="ECO:0000313" key="1">
    <source>
        <dbReference type="EMBL" id="GAA2721575.1"/>
    </source>
</evidence>
<proteinExistence type="predicted"/>
<dbReference type="EMBL" id="BAAATZ010000004">
    <property type="protein sequence ID" value="GAA2721575.1"/>
    <property type="molecule type" value="Genomic_DNA"/>
</dbReference>
<accession>A0ABN3U0V5</accession>
<sequence>MAGWSHIPSSTVRIIVWFSRGPDFRLVKSLRMRAIKMIFIEPIQSLTDSKNHQGVINMRRTAAVALTAITLGAGVGLTAVPANAAPKKVTKKWSTFAGKKELKAVHAAGKYTRQGKKIVVKGRITDKARNGWSPGLQFLVFNNGKWTETEPIGIFYQPGNKQIDAAATVPSWKKPEGKFLTTQGTHLKVREIAISMKKKKPVIGAWKTLF</sequence>
<dbReference type="Proteomes" id="UP001501842">
    <property type="component" value="Unassembled WGS sequence"/>
</dbReference>
<name>A0ABN3U0V5_9ACTN</name>
<organism evidence="1 2">
    <name type="scientific">Actinocorallia aurantiaca</name>
    <dbReference type="NCBI Taxonomy" id="46204"/>
    <lineage>
        <taxon>Bacteria</taxon>
        <taxon>Bacillati</taxon>
        <taxon>Actinomycetota</taxon>
        <taxon>Actinomycetes</taxon>
        <taxon>Streptosporangiales</taxon>
        <taxon>Thermomonosporaceae</taxon>
        <taxon>Actinocorallia</taxon>
    </lineage>
</organism>
<keyword evidence="2" id="KW-1185">Reference proteome</keyword>
<protein>
    <submittedName>
        <fullName evidence="1">Uncharacterized protein</fullName>
    </submittedName>
</protein>
<comment type="caution">
    <text evidence="1">The sequence shown here is derived from an EMBL/GenBank/DDBJ whole genome shotgun (WGS) entry which is preliminary data.</text>
</comment>
<gene>
    <name evidence="1" type="ORF">GCM10010439_12140</name>
</gene>
<reference evidence="1 2" key="1">
    <citation type="journal article" date="2019" name="Int. J. Syst. Evol. Microbiol.">
        <title>The Global Catalogue of Microorganisms (GCM) 10K type strain sequencing project: providing services to taxonomists for standard genome sequencing and annotation.</title>
        <authorList>
            <consortium name="The Broad Institute Genomics Platform"/>
            <consortium name="The Broad Institute Genome Sequencing Center for Infectious Disease"/>
            <person name="Wu L."/>
            <person name="Ma J."/>
        </authorList>
    </citation>
    <scope>NUCLEOTIDE SEQUENCE [LARGE SCALE GENOMIC DNA]</scope>
    <source>
        <strain evidence="1 2">JCM 8201</strain>
    </source>
</reference>
<evidence type="ECO:0000313" key="2">
    <source>
        <dbReference type="Proteomes" id="UP001501842"/>
    </source>
</evidence>
<dbReference type="RefSeq" id="WP_344449185.1">
    <property type="nucleotide sequence ID" value="NZ_BAAATZ010000004.1"/>
</dbReference>